<gene>
    <name evidence="2" type="ORF">NCLIV_035080</name>
</gene>
<protein>
    <submittedName>
        <fullName evidence="2">Uncharacterized protein</fullName>
    </submittedName>
</protein>
<accession>F0VJ15</accession>
<dbReference type="GeneID" id="13443216"/>
<dbReference type="Proteomes" id="UP000007494">
    <property type="component" value="Chromosome VIII"/>
</dbReference>
<name>F0VJ15_NEOCL</name>
<sequence>MKELIGEGEVRRDRQKMKDKKSLNEERDKTIARKKEQGGRGRAAVTTAKTSGRAMVLTQARERKEYGETANDDAGKPRVRAAVGARLTMTWTVSNGGMTGSTSEVLLLSAFDRRLCGTREKASGVRGQGACMFRLRRKKLKSWKKRWRVTDPRHEGMNEAKIAAVPKTTGTGARVATPVLLLFDAAVPFTSEAFAFPLGAADRCGSA</sequence>
<evidence type="ECO:0000313" key="3">
    <source>
        <dbReference type="Proteomes" id="UP000007494"/>
    </source>
</evidence>
<dbReference type="RefSeq" id="XP_003883758.1">
    <property type="nucleotide sequence ID" value="XM_003883709.1"/>
</dbReference>
<proteinExistence type="predicted"/>
<reference evidence="3" key="1">
    <citation type="journal article" date="2012" name="PLoS Pathog.">
        <title>Comparative genomics of the apicomplexan parasites Toxoplasma gondii and Neospora caninum: Coccidia differing in host range and transmission strategy.</title>
        <authorList>
            <person name="Reid A.J."/>
            <person name="Vermont S.J."/>
            <person name="Cotton J.A."/>
            <person name="Harris D."/>
            <person name="Hill-Cawthorne G.A."/>
            <person name="Konen-Waisman S."/>
            <person name="Latham S.M."/>
            <person name="Mourier T."/>
            <person name="Norton R."/>
            <person name="Quail M.A."/>
            <person name="Sanders M."/>
            <person name="Shanmugam D."/>
            <person name="Sohal A."/>
            <person name="Wasmuth J.D."/>
            <person name="Brunk B."/>
            <person name="Grigg M.E."/>
            <person name="Howard J.C."/>
            <person name="Parkinson J."/>
            <person name="Roos D.S."/>
            <person name="Trees A.J."/>
            <person name="Berriman M."/>
            <person name="Pain A."/>
            <person name="Wastling J.M."/>
        </authorList>
    </citation>
    <scope>NUCLEOTIDE SEQUENCE [LARGE SCALE GENOMIC DNA]</scope>
    <source>
        <strain evidence="3">Liverpool</strain>
    </source>
</reference>
<feature type="region of interest" description="Disordered" evidence="1">
    <location>
        <begin position="1"/>
        <end position="52"/>
    </location>
</feature>
<feature type="compositionally biased region" description="Basic and acidic residues" evidence="1">
    <location>
        <begin position="20"/>
        <end position="39"/>
    </location>
</feature>
<dbReference type="EMBL" id="FR823390">
    <property type="protein sequence ID" value="CBZ53726.1"/>
    <property type="molecule type" value="Genomic_DNA"/>
</dbReference>
<evidence type="ECO:0000313" key="2">
    <source>
        <dbReference type="EMBL" id="CBZ53726.1"/>
    </source>
</evidence>
<dbReference type="VEuPathDB" id="ToxoDB:NCLIV_035080"/>
<feature type="compositionally biased region" description="Basic and acidic residues" evidence="1">
    <location>
        <begin position="1"/>
        <end position="12"/>
    </location>
</feature>
<dbReference type="InParanoid" id="F0VJ15"/>
<dbReference type="AlphaFoldDB" id="F0VJ15"/>
<evidence type="ECO:0000256" key="1">
    <source>
        <dbReference type="SAM" id="MobiDB-lite"/>
    </source>
</evidence>
<keyword evidence="3" id="KW-1185">Reference proteome</keyword>
<organism evidence="2 3">
    <name type="scientific">Neospora caninum (strain Liverpool)</name>
    <dbReference type="NCBI Taxonomy" id="572307"/>
    <lineage>
        <taxon>Eukaryota</taxon>
        <taxon>Sar</taxon>
        <taxon>Alveolata</taxon>
        <taxon>Apicomplexa</taxon>
        <taxon>Conoidasida</taxon>
        <taxon>Coccidia</taxon>
        <taxon>Eucoccidiorida</taxon>
        <taxon>Eimeriorina</taxon>
        <taxon>Sarcocystidae</taxon>
        <taxon>Neospora</taxon>
    </lineage>
</organism>